<accession>A0A9P1CPP7</accession>
<dbReference type="Gene3D" id="1.25.10.10">
    <property type="entry name" value="Leucine-rich Repeat Variant"/>
    <property type="match status" value="2"/>
</dbReference>
<dbReference type="SMART" id="SM00185">
    <property type="entry name" value="ARM"/>
    <property type="match status" value="3"/>
</dbReference>
<dbReference type="PANTHER" id="PTHR22895:SF0">
    <property type="entry name" value="ARMADILLO REPEAT-CONTAINING PROTEIN 6"/>
    <property type="match status" value="1"/>
</dbReference>
<name>A0A9P1CPP7_9DINO</name>
<proteinExistence type="predicted"/>
<dbReference type="InterPro" id="IPR016024">
    <property type="entry name" value="ARM-type_fold"/>
</dbReference>
<reference evidence="2" key="1">
    <citation type="submission" date="2022-10" db="EMBL/GenBank/DDBJ databases">
        <authorList>
            <person name="Chen Y."/>
            <person name="Dougan E. K."/>
            <person name="Chan C."/>
            <person name="Rhodes N."/>
            <person name="Thang M."/>
        </authorList>
    </citation>
    <scope>NUCLEOTIDE SEQUENCE</scope>
</reference>
<dbReference type="EMBL" id="CAMXCT030002053">
    <property type="protein sequence ID" value="CAL4782572.1"/>
    <property type="molecule type" value="Genomic_DNA"/>
</dbReference>
<keyword evidence="1" id="KW-0677">Repeat</keyword>
<sequence>MQNHPEDAEKQLFGVISFAAVCSGADLECKGRAMDAGAFEALLHALRYHGHVPSMQEWIARCFESLPEALWSFIQTLKRDPQDVELQILGGMCLARLHKPECHEAAADAGVCEAFVQAMRLHADDNEVQNAAAIGLRANCLGPTSEPLPPKVANKTTKLALGHGAVDALVEAAQMHSEDFDVLYNCTLALGSIVRFRAQECRKHAGEIVQVMLRALKSPRQDFRVTFVAKMCLKDVPGALCSLVETMNSAPADVDVQHWSSWWLAEVFSADITGPLIVDYPTTCVLHALVCAMRNHPTRTHVQTHAAAALGAICAGWDSDALERQRNAVDAGALQVVVQAMRSHSYDAKVQAASARCFTRISIAHAAGTADVLQMMLHTYHAHHRDAEARKWIALGVAMLQGVAVAHPEVSHILCQVIQDYPRDAEVQYIASLGMANVAFGLPPAVGVRGVSPWLAKRHEKTNQLEDQASKRIVRKALMIDASYCNWLCKRFQRLRPHVSRWNDLQKMKQSKRCWD</sequence>
<evidence type="ECO:0000313" key="4">
    <source>
        <dbReference type="Proteomes" id="UP001152797"/>
    </source>
</evidence>
<evidence type="ECO:0000313" key="2">
    <source>
        <dbReference type="EMBL" id="CAI3995260.1"/>
    </source>
</evidence>
<dbReference type="Proteomes" id="UP001152797">
    <property type="component" value="Unassembled WGS sequence"/>
</dbReference>
<dbReference type="InterPro" id="IPR011989">
    <property type="entry name" value="ARM-like"/>
</dbReference>
<dbReference type="PANTHER" id="PTHR22895">
    <property type="entry name" value="ARMADILLO REPEAT-CONTAINING PROTEIN 6"/>
    <property type="match status" value="1"/>
</dbReference>
<comment type="caution">
    <text evidence="2">The sequence shown here is derived from an EMBL/GenBank/DDBJ whole genome shotgun (WGS) entry which is preliminary data.</text>
</comment>
<dbReference type="EMBL" id="CAMXCT020002053">
    <property type="protein sequence ID" value="CAL1148635.1"/>
    <property type="molecule type" value="Genomic_DNA"/>
</dbReference>
<evidence type="ECO:0000313" key="3">
    <source>
        <dbReference type="EMBL" id="CAL4782572.1"/>
    </source>
</evidence>
<reference evidence="3 4" key="2">
    <citation type="submission" date="2024-05" db="EMBL/GenBank/DDBJ databases">
        <authorList>
            <person name="Chen Y."/>
            <person name="Shah S."/>
            <person name="Dougan E. K."/>
            <person name="Thang M."/>
            <person name="Chan C."/>
        </authorList>
    </citation>
    <scope>NUCLEOTIDE SEQUENCE [LARGE SCALE GENOMIC DNA]</scope>
</reference>
<evidence type="ECO:0000256" key="1">
    <source>
        <dbReference type="ARBA" id="ARBA00022737"/>
    </source>
</evidence>
<dbReference type="InterPro" id="IPR000225">
    <property type="entry name" value="Armadillo"/>
</dbReference>
<dbReference type="EMBL" id="CAMXCT010002053">
    <property type="protein sequence ID" value="CAI3995260.1"/>
    <property type="molecule type" value="Genomic_DNA"/>
</dbReference>
<dbReference type="SUPFAM" id="SSF48371">
    <property type="entry name" value="ARM repeat"/>
    <property type="match status" value="1"/>
</dbReference>
<dbReference type="AlphaFoldDB" id="A0A9P1CPP7"/>
<protein>
    <submittedName>
        <fullName evidence="3">Poly [ADP-ribose] polymerase (PARP)</fullName>
    </submittedName>
</protein>
<organism evidence="2">
    <name type="scientific">Cladocopium goreaui</name>
    <dbReference type="NCBI Taxonomy" id="2562237"/>
    <lineage>
        <taxon>Eukaryota</taxon>
        <taxon>Sar</taxon>
        <taxon>Alveolata</taxon>
        <taxon>Dinophyceae</taxon>
        <taxon>Suessiales</taxon>
        <taxon>Symbiodiniaceae</taxon>
        <taxon>Cladocopium</taxon>
    </lineage>
</organism>
<keyword evidence="4" id="KW-1185">Reference proteome</keyword>
<gene>
    <name evidence="2" type="ORF">C1SCF055_LOCUS21846</name>
</gene>